<gene>
    <name evidence="1" type="ORF">EVJ58_g5199</name>
</gene>
<name>A0A4Y9YED5_9APHY</name>
<dbReference type="STRING" id="34475.A0A4Y9YED5"/>
<dbReference type="Proteomes" id="UP000298390">
    <property type="component" value="Unassembled WGS sequence"/>
</dbReference>
<reference evidence="1 2" key="1">
    <citation type="submission" date="2019-01" db="EMBL/GenBank/DDBJ databases">
        <title>Genome sequencing of the rare red list fungi Fomitopsis rosea.</title>
        <authorList>
            <person name="Buettner E."/>
            <person name="Kellner H."/>
        </authorList>
    </citation>
    <scope>NUCLEOTIDE SEQUENCE [LARGE SCALE GENOMIC DNA]</scope>
    <source>
        <strain evidence="1 2">DSM 105464</strain>
    </source>
</reference>
<accession>A0A4Y9YED5</accession>
<evidence type="ECO:0000313" key="2">
    <source>
        <dbReference type="Proteomes" id="UP000298390"/>
    </source>
</evidence>
<dbReference type="EMBL" id="SEKV01000257">
    <property type="protein sequence ID" value="TFY60370.1"/>
    <property type="molecule type" value="Genomic_DNA"/>
</dbReference>
<evidence type="ECO:0000313" key="1">
    <source>
        <dbReference type="EMBL" id="TFY60370.1"/>
    </source>
</evidence>
<comment type="caution">
    <text evidence="1">The sequence shown here is derived from an EMBL/GenBank/DDBJ whole genome shotgun (WGS) entry which is preliminary data.</text>
</comment>
<protein>
    <submittedName>
        <fullName evidence="1">Uncharacterized protein</fullName>
    </submittedName>
</protein>
<dbReference type="AlphaFoldDB" id="A0A4Y9YED5"/>
<organism evidence="1 2">
    <name type="scientific">Rhodofomes roseus</name>
    <dbReference type="NCBI Taxonomy" id="34475"/>
    <lineage>
        <taxon>Eukaryota</taxon>
        <taxon>Fungi</taxon>
        <taxon>Dikarya</taxon>
        <taxon>Basidiomycota</taxon>
        <taxon>Agaricomycotina</taxon>
        <taxon>Agaricomycetes</taxon>
        <taxon>Polyporales</taxon>
        <taxon>Rhodofomes</taxon>
    </lineage>
</organism>
<proteinExistence type="predicted"/>
<sequence>MDATLNNGIRVNLRMCSMCAAYRVVKPEDERTTQRAVKKGHMGRILV</sequence>